<dbReference type="SUPFAM" id="SSF116726">
    <property type="entry name" value="TrkA C-terminal domain-like"/>
    <property type="match status" value="1"/>
</dbReference>
<dbReference type="Gene3D" id="3.40.50.720">
    <property type="entry name" value="NAD(P)-binding Rossmann-like Domain"/>
    <property type="match status" value="1"/>
</dbReference>
<dbReference type="PROSITE" id="PS51202">
    <property type="entry name" value="RCK_C"/>
    <property type="match status" value="1"/>
</dbReference>
<evidence type="ECO:0000259" key="6">
    <source>
        <dbReference type="PROSITE" id="PS51202"/>
    </source>
</evidence>
<dbReference type="PANTHER" id="PTHR43833">
    <property type="entry name" value="POTASSIUM CHANNEL PROTEIN 2-RELATED-RELATED"/>
    <property type="match status" value="1"/>
</dbReference>
<gene>
    <name evidence="7" type="ORF">DQ384_14815</name>
</gene>
<keyword evidence="2" id="KW-0633">Potassium transport</keyword>
<accession>A0A367FL64</accession>
<reference evidence="7 8" key="1">
    <citation type="submission" date="2018-06" db="EMBL/GenBank/DDBJ databases">
        <title>Sphaerisporangium craniellae sp. nov., isolated from a marine sponge in the South China Sea.</title>
        <authorList>
            <person name="Li L."/>
        </authorList>
    </citation>
    <scope>NUCLEOTIDE SEQUENCE [LARGE SCALE GENOMIC DNA]</scope>
    <source>
        <strain evidence="7 8">CCTCC AA 208026</strain>
    </source>
</reference>
<dbReference type="PROSITE" id="PS51201">
    <property type="entry name" value="RCK_N"/>
    <property type="match status" value="1"/>
</dbReference>
<dbReference type="Pfam" id="PF02080">
    <property type="entry name" value="TrkA_C"/>
    <property type="match status" value="1"/>
</dbReference>
<dbReference type="InterPro" id="IPR006037">
    <property type="entry name" value="RCK_C"/>
</dbReference>
<dbReference type="InterPro" id="IPR050721">
    <property type="entry name" value="Trk_Ktr_HKT_K-transport"/>
</dbReference>
<dbReference type="GO" id="GO:0005886">
    <property type="term" value="C:plasma membrane"/>
    <property type="evidence" value="ECO:0007669"/>
    <property type="project" value="InterPro"/>
</dbReference>
<evidence type="ECO:0000256" key="1">
    <source>
        <dbReference type="ARBA" id="ARBA00017378"/>
    </source>
</evidence>
<dbReference type="PRINTS" id="PR00335">
    <property type="entry name" value="KUPTAKETRKA"/>
</dbReference>
<evidence type="ECO:0000313" key="7">
    <source>
        <dbReference type="EMBL" id="RCG30572.1"/>
    </source>
</evidence>
<dbReference type="InterPro" id="IPR006036">
    <property type="entry name" value="K_uptake_TrkA"/>
</dbReference>
<dbReference type="RefSeq" id="WP_114029367.1">
    <property type="nucleotide sequence ID" value="NZ_QOIL01000007.1"/>
</dbReference>
<keyword evidence="3" id="KW-0630">Potassium</keyword>
<dbReference type="Proteomes" id="UP000253094">
    <property type="component" value="Unassembled WGS sequence"/>
</dbReference>
<evidence type="ECO:0000256" key="3">
    <source>
        <dbReference type="ARBA" id="ARBA00022958"/>
    </source>
</evidence>
<dbReference type="InterPro" id="IPR036291">
    <property type="entry name" value="NAD(P)-bd_dom_sf"/>
</dbReference>
<evidence type="ECO:0000256" key="2">
    <source>
        <dbReference type="ARBA" id="ARBA00022538"/>
    </source>
</evidence>
<dbReference type="PANTHER" id="PTHR43833:SF8">
    <property type="entry name" value="TRK SYSTEM POTASSIUM UPTAKE PROTEIN TRKA"/>
    <property type="match status" value="1"/>
</dbReference>
<feature type="domain" description="RCK N-terminal" evidence="5">
    <location>
        <begin position="1"/>
        <end position="118"/>
    </location>
</feature>
<dbReference type="InterPro" id="IPR003148">
    <property type="entry name" value="RCK_N"/>
</dbReference>
<dbReference type="AlphaFoldDB" id="A0A367FL64"/>
<evidence type="ECO:0000256" key="4">
    <source>
        <dbReference type="ARBA" id="ARBA00023027"/>
    </source>
</evidence>
<dbReference type="Gene3D" id="3.30.70.1450">
    <property type="entry name" value="Regulator of K+ conductance, C-terminal domain"/>
    <property type="match status" value="1"/>
</dbReference>
<evidence type="ECO:0000259" key="5">
    <source>
        <dbReference type="PROSITE" id="PS51201"/>
    </source>
</evidence>
<dbReference type="InterPro" id="IPR036721">
    <property type="entry name" value="RCK_C_sf"/>
</dbReference>
<dbReference type="SUPFAM" id="SSF51735">
    <property type="entry name" value="NAD(P)-binding Rossmann-fold domains"/>
    <property type="match status" value="1"/>
</dbReference>
<protein>
    <recommendedName>
        <fullName evidence="1">Trk system potassium uptake protein TrkA</fullName>
    </recommendedName>
</protein>
<keyword evidence="4" id="KW-0520">NAD</keyword>
<feature type="domain" description="RCK C-terminal" evidence="6">
    <location>
        <begin position="133"/>
        <end position="215"/>
    </location>
</feature>
<dbReference type="EMBL" id="QOIL01000007">
    <property type="protein sequence ID" value="RCG30572.1"/>
    <property type="molecule type" value="Genomic_DNA"/>
</dbReference>
<dbReference type="GO" id="GO:0015079">
    <property type="term" value="F:potassium ion transmembrane transporter activity"/>
    <property type="evidence" value="ECO:0007669"/>
    <property type="project" value="InterPro"/>
</dbReference>
<evidence type="ECO:0000313" key="8">
    <source>
        <dbReference type="Proteomes" id="UP000253094"/>
    </source>
</evidence>
<dbReference type="Pfam" id="PF02254">
    <property type="entry name" value="TrkA_N"/>
    <property type="match status" value="1"/>
</dbReference>
<keyword evidence="8" id="KW-1185">Reference proteome</keyword>
<dbReference type="OrthoDB" id="3208998at2"/>
<keyword evidence="2" id="KW-0406">Ion transport</keyword>
<comment type="caution">
    <text evidence="7">The sequence shown here is derived from an EMBL/GenBank/DDBJ whole genome shotgun (WGS) entry which is preliminary data.</text>
</comment>
<keyword evidence="2" id="KW-0813">Transport</keyword>
<name>A0A367FL64_9ACTN</name>
<sequence>MHIVIMGCGRVGSTLAHILEDSGHSVAIIDRDPQAFRRLRAGFRGRRVTGIGFDRDVLEEAGIESAGAYVAVSSGDNSNIISARVARETFGVDNVVARIYDPRRAEVYQRLGIPTVATVRWTADQILRRVLPEGAEPLWRDPTGTVMLAEVAYHSAWIGTRTSTLEDAAGTRVAFVNRMGEALLPRDDTVLQEGDILHVMAAENDMDRINKVLASAPEEESH</sequence>
<organism evidence="7 8">
    <name type="scientific">Sphaerisporangium album</name>
    <dbReference type="NCBI Taxonomy" id="509200"/>
    <lineage>
        <taxon>Bacteria</taxon>
        <taxon>Bacillati</taxon>
        <taxon>Actinomycetota</taxon>
        <taxon>Actinomycetes</taxon>
        <taxon>Streptosporangiales</taxon>
        <taxon>Streptosporangiaceae</taxon>
        <taxon>Sphaerisporangium</taxon>
    </lineage>
</organism>
<proteinExistence type="predicted"/>